<dbReference type="GO" id="GO:0016787">
    <property type="term" value="F:hydrolase activity"/>
    <property type="evidence" value="ECO:0007669"/>
    <property type="project" value="UniProtKB-KW"/>
</dbReference>
<dbReference type="Pfam" id="PF00561">
    <property type="entry name" value="Abhydrolase_1"/>
    <property type="match status" value="1"/>
</dbReference>
<evidence type="ECO:0000313" key="3">
    <source>
        <dbReference type="Proteomes" id="UP001296706"/>
    </source>
</evidence>
<dbReference type="PANTHER" id="PTHR43433">
    <property type="entry name" value="HYDROLASE, ALPHA/BETA FOLD FAMILY PROTEIN"/>
    <property type="match status" value="1"/>
</dbReference>
<dbReference type="PANTHER" id="PTHR43433:SF5">
    <property type="entry name" value="AB HYDROLASE-1 DOMAIN-CONTAINING PROTEIN"/>
    <property type="match status" value="1"/>
</dbReference>
<dbReference type="InterPro" id="IPR000073">
    <property type="entry name" value="AB_hydrolase_1"/>
</dbReference>
<dbReference type="RefSeq" id="WP_169398067.1">
    <property type="nucleotide sequence ID" value="NZ_JAAXKY010000085.1"/>
</dbReference>
<gene>
    <name evidence="2" type="ORF">HF577_23275</name>
</gene>
<dbReference type="SUPFAM" id="SSF53474">
    <property type="entry name" value="alpha/beta-Hydrolases"/>
    <property type="match status" value="1"/>
</dbReference>
<comment type="caution">
    <text evidence="2">The sequence shown here is derived from an EMBL/GenBank/DDBJ whole genome shotgun (WGS) entry which is preliminary data.</text>
</comment>
<sequence>MDEPVTDTLDVPGARLHLETRGAGPLLLFVVGGNGDSAIYGGVAAALADRFTVATYDRRGFARSPLLAPIEDDARIDADADDARRLIAHLGGGPAHVFGSSSGAIVVLELVARHPEVVVTAVAHEPPIATLLPDSAEWLAFFDSVQETYRAEGLWPAMARFGAAVGSGGAAGGPPPDVELPQSVVEMMARVETNMTFWMEHELRQYPRYVPDLDALGAARDRIVPAGGQESREHMPYRPNLVLAERLGLQVVDFVGDHVGYATHPAEFASQLGALLTGPGSVRPGR</sequence>
<proteinExistence type="predicted"/>
<organism evidence="2 3">
    <name type="scientific">Pseudonocardia xinjiangensis</name>
    <dbReference type="NCBI Taxonomy" id="75289"/>
    <lineage>
        <taxon>Bacteria</taxon>
        <taxon>Bacillati</taxon>
        <taxon>Actinomycetota</taxon>
        <taxon>Actinomycetes</taxon>
        <taxon>Pseudonocardiales</taxon>
        <taxon>Pseudonocardiaceae</taxon>
        <taxon>Pseudonocardia</taxon>
    </lineage>
</organism>
<evidence type="ECO:0000259" key="1">
    <source>
        <dbReference type="Pfam" id="PF00561"/>
    </source>
</evidence>
<reference evidence="2 3" key="1">
    <citation type="submission" date="2020-04" db="EMBL/GenBank/DDBJ databases">
        <authorList>
            <person name="Klaysubun C."/>
            <person name="Duangmal K."/>
            <person name="Lipun K."/>
        </authorList>
    </citation>
    <scope>NUCLEOTIDE SEQUENCE [LARGE SCALE GENOMIC DNA]</scope>
    <source>
        <strain evidence="2 3">JCM 11839</strain>
    </source>
</reference>
<dbReference type="Proteomes" id="UP001296706">
    <property type="component" value="Unassembled WGS sequence"/>
</dbReference>
<dbReference type="InterPro" id="IPR029058">
    <property type="entry name" value="AB_hydrolase_fold"/>
</dbReference>
<accession>A0ABX1RL88</accession>
<name>A0ABX1RL88_9PSEU</name>
<dbReference type="EMBL" id="JAAXKY010000085">
    <property type="protein sequence ID" value="NMH80003.1"/>
    <property type="molecule type" value="Genomic_DNA"/>
</dbReference>
<feature type="domain" description="AB hydrolase-1" evidence="1">
    <location>
        <begin position="25"/>
        <end position="152"/>
    </location>
</feature>
<protein>
    <submittedName>
        <fullName evidence="2">Alpha/beta hydrolase</fullName>
    </submittedName>
</protein>
<keyword evidence="2" id="KW-0378">Hydrolase</keyword>
<dbReference type="Gene3D" id="3.40.50.1820">
    <property type="entry name" value="alpha/beta hydrolase"/>
    <property type="match status" value="1"/>
</dbReference>
<keyword evidence="3" id="KW-1185">Reference proteome</keyword>
<evidence type="ECO:0000313" key="2">
    <source>
        <dbReference type="EMBL" id="NMH80003.1"/>
    </source>
</evidence>
<dbReference type="InterPro" id="IPR050471">
    <property type="entry name" value="AB_hydrolase"/>
</dbReference>